<dbReference type="PANTHER" id="PTHR24394">
    <property type="entry name" value="ZINC FINGER PROTEIN"/>
    <property type="match status" value="1"/>
</dbReference>
<evidence type="ECO:0000256" key="4">
    <source>
        <dbReference type="ARBA" id="ARBA00022771"/>
    </source>
</evidence>
<dbReference type="Proteomes" id="UP000198287">
    <property type="component" value="Unassembled WGS sequence"/>
</dbReference>
<dbReference type="SMART" id="SM00355">
    <property type="entry name" value="ZnF_C2H2"/>
    <property type="match status" value="14"/>
</dbReference>
<evidence type="ECO:0000256" key="9">
    <source>
        <dbReference type="SAM" id="MobiDB-lite"/>
    </source>
</evidence>
<dbReference type="FunFam" id="3.30.160.60:FF:000446">
    <property type="entry name" value="Zinc finger protein"/>
    <property type="match status" value="1"/>
</dbReference>
<feature type="compositionally biased region" description="Basic and acidic residues" evidence="9">
    <location>
        <begin position="569"/>
        <end position="594"/>
    </location>
</feature>
<feature type="domain" description="C2H2-type" evidence="10">
    <location>
        <begin position="761"/>
        <end position="783"/>
    </location>
</feature>
<dbReference type="FunFam" id="3.30.160.60:FF:000145">
    <property type="entry name" value="Zinc finger protein 574"/>
    <property type="match status" value="1"/>
</dbReference>
<dbReference type="EMBL" id="LNIX01000001">
    <property type="protein sequence ID" value="OXA61269.1"/>
    <property type="molecule type" value="Genomic_DNA"/>
</dbReference>
<evidence type="ECO:0000256" key="8">
    <source>
        <dbReference type="PROSITE-ProRule" id="PRU00042"/>
    </source>
</evidence>
<dbReference type="SUPFAM" id="SSF51735">
    <property type="entry name" value="NAD(P)-binding Rossmann-fold domains"/>
    <property type="match status" value="1"/>
</dbReference>
<feature type="region of interest" description="Disordered" evidence="9">
    <location>
        <begin position="560"/>
        <end position="663"/>
    </location>
</feature>
<feature type="domain" description="C2H2-type" evidence="10">
    <location>
        <begin position="938"/>
        <end position="965"/>
    </location>
</feature>
<keyword evidence="6" id="KW-0539">Nucleus</keyword>
<feature type="domain" description="C2H2-type" evidence="10">
    <location>
        <begin position="966"/>
        <end position="993"/>
    </location>
</feature>
<keyword evidence="5" id="KW-0862">Zinc</keyword>
<feature type="compositionally biased region" description="Basic and acidic residues" evidence="9">
    <location>
        <begin position="632"/>
        <end position="645"/>
    </location>
</feature>
<keyword evidence="4 8" id="KW-0863">Zinc-finger</keyword>
<dbReference type="FunFam" id="3.30.160.60:FF:000624">
    <property type="entry name" value="zinc finger protein 697"/>
    <property type="match status" value="1"/>
</dbReference>
<sequence>MLCCLSGWLCSTLFYFAILPAAILIGTKLIIKKLRGKVDLTNEVDIQGKTVIVTGASDGIGKVTAEEFAIRGARVIMACRNLQKAEKCVKDIRTRTTNGELILMELDLSKLSSVRKFAAEFLQKYGGASNPGGLSILVNNAGLAIAPGVRKVTEDGFEETFGVNHLGHFLLTNLLLPEMEKAGNVSTDPSRIVIVSSVAHVWGQINFDDLMFEKTPLEDWKVFSKFYCNSKLANNLFNLELAKRLRAKKVNVNSYALCPGYVETNIETNILRDNPPNWVWMKVIRPVLSFLMRKDAKEGTETTIYCALSKYLTHHSGEMYRNCEFWDYSKRIKLSEKDAAKLWEMEQMSKDACCLLCFKSLEDVEARSRRSFPPSEVLPFKAMKIELFCDLLTQRRSAMFEFPYKSFEIEDNCELCQDCAPLVGKLEEIRNLMFKLGEKAVAKMNEIQSTMLQSSYDPPRNDRGNAILKIHEEILTVIEEINQREVDHLTKPFLSDVFEAEIKRELENGYNRYSLGPDELFVSYITRRAPPKREIEIEEEPDFNYLPEIVEDDDFNFAIFPSSQKRLPRRPESSETSRTKRKREPTPETEKHENPNTNVLLVKRPKTTTSVAPKKAVKPKKQKSPPSDSEEDTKSDNEWTPKTENDTDSTPSDEEGVDEDETGTAAARTHKCMFCTKAFTTQSFLCRHINRDHNIACPVTSCDSKFATMEARNSHLNVIHPDVSVEEELDPYQCPICSTKCRKSTFAVHMVIRHENGEKKFPCDKCPKSFCLIQNYERHVELHKFDGIKPFVCDVCDSRFADEARLQRHVATHKSKPAKCEQCGKSYSSKKALRKHMAIHRGAQKYARCPHCDATFSHTKSLKRHIARDHAATSSTGDDQSHLCQLCGKSFYLAIDLKTHLDRHQGKFQVACDTCGETLSDLTTLKSHRIKVHGEDPFVCEECGRTFTVLTALKRHKITHMGIKEFKCPICHSEFLRKHDLLAHMRSHSDERPYPCPQCEQAFKVKHSLKIHIKRVHTPGYVAPTPHHCPHCGKPFHRRYLMEGHIRQVHTGVRPFTCDLCGKAFSVKEKLSLHLRNTHGMAKSQKRRV</sequence>
<reference evidence="11 12" key="1">
    <citation type="submission" date="2015-12" db="EMBL/GenBank/DDBJ databases">
        <title>The genome of Folsomia candida.</title>
        <authorList>
            <person name="Faddeeva A."/>
            <person name="Derks M.F."/>
            <person name="Anvar Y."/>
            <person name="Smit S."/>
            <person name="Van Straalen N."/>
            <person name="Roelofs D."/>
        </authorList>
    </citation>
    <scope>NUCLEOTIDE SEQUENCE [LARGE SCALE GENOMIC DNA]</scope>
    <source>
        <strain evidence="11 12">VU population</strain>
        <tissue evidence="11">Whole body</tissue>
    </source>
</reference>
<feature type="domain" description="C2H2-type" evidence="10">
    <location>
        <begin position="791"/>
        <end position="818"/>
    </location>
</feature>
<dbReference type="GO" id="GO:0005634">
    <property type="term" value="C:nucleus"/>
    <property type="evidence" value="ECO:0007669"/>
    <property type="project" value="UniProtKB-SubCell"/>
</dbReference>
<evidence type="ECO:0000256" key="3">
    <source>
        <dbReference type="ARBA" id="ARBA00022737"/>
    </source>
</evidence>
<dbReference type="SUPFAM" id="SSF57667">
    <property type="entry name" value="beta-beta-alpha zinc fingers"/>
    <property type="match status" value="7"/>
</dbReference>
<feature type="compositionally biased region" description="Acidic residues" evidence="9">
    <location>
        <begin position="651"/>
        <end position="662"/>
    </location>
</feature>
<evidence type="ECO:0000256" key="5">
    <source>
        <dbReference type="ARBA" id="ARBA00022833"/>
    </source>
</evidence>
<dbReference type="PROSITE" id="PS00028">
    <property type="entry name" value="ZINC_FINGER_C2H2_1"/>
    <property type="match status" value="12"/>
</dbReference>
<dbReference type="OrthoDB" id="6020621at2759"/>
<accession>A0A226EUS0</accession>
<proteinExistence type="predicted"/>
<dbReference type="Gene3D" id="3.40.50.720">
    <property type="entry name" value="NAD(P)-binding Rossmann-like Domain"/>
    <property type="match status" value="1"/>
</dbReference>
<evidence type="ECO:0000313" key="11">
    <source>
        <dbReference type="EMBL" id="OXA61269.1"/>
    </source>
</evidence>
<dbReference type="CDD" id="cd05327">
    <property type="entry name" value="retinol-DH_like_SDR_c_like"/>
    <property type="match status" value="1"/>
</dbReference>
<evidence type="ECO:0000259" key="10">
    <source>
        <dbReference type="PROSITE" id="PS50157"/>
    </source>
</evidence>
<evidence type="ECO:0000256" key="1">
    <source>
        <dbReference type="ARBA" id="ARBA00004123"/>
    </source>
</evidence>
<keyword evidence="3" id="KW-0677">Repeat</keyword>
<evidence type="ECO:0000256" key="7">
    <source>
        <dbReference type="ARBA" id="ARBA00068876"/>
    </source>
</evidence>
<keyword evidence="12" id="KW-1185">Reference proteome</keyword>
<dbReference type="GO" id="GO:0000981">
    <property type="term" value="F:DNA-binding transcription factor activity, RNA polymerase II-specific"/>
    <property type="evidence" value="ECO:0007669"/>
    <property type="project" value="TreeGrafter"/>
</dbReference>
<feature type="domain" description="C2H2-type" evidence="10">
    <location>
        <begin position="818"/>
        <end position="845"/>
    </location>
</feature>
<organism evidence="11 12">
    <name type="scientific">Folsomia candida</name>
    <name type="common">Springtail</name>
    <dbReference type="NCBI Taxonomy" id="158441"/>
    <lineage>
        <taxon>Eukaryota</taxon>
        <taxon>Metazoa</taxon>
        <taxon>Ecdysozoa</taxon>
        <taxon>Arthropoda</taxon>
        <taxon>Hexapoda</taxon>
        <taxon>Collembola</taxon>
        <taxon>Entomobryomorpha</taxon>
        <taxon>Isotomoidea</taxon>
        <taxon>Isotomidae</taxon>
        <taxon>Proisotominae</taxon>
        <taxon>Folsomia</taxon>
    </lineage>
</organism>
<gene>
    <name evidence="11" type="ORF">Fcan01_00441</name>
</gene>
<feature type="domain" description="C2H2-type" evidence="10">
    <location>
        <begin position="882"/>
        <end position="909"/>
    </location>
</feature>
<dbReference type="AlphaFoldDB" id="A0A226EUS0"/>
<feature type="domain" description="C2H2-type" evidence="10">
    <location>
        <begin position="994"/>
        <end position="1018"/>
    </location>
</feature>
<dbReference type="FunFam" id="3.30.160.60:FF:000100">
    <property type="entry name" value="Zinc finger 45-like"/>
    <property type="match status" value="1"/>
</dbReference>
<dbReference type="InterPro" id="IPR036236">
    <property type="entry name" value="Znf_C2H2_sf"/>
</dbReference>
<comment type="subcellular location">
    <subcellularLocation>
        <location evidence="1">Nucleus</location>
    </subcellularLocation>
</comment>
<feature type="domain" description="C2H2-type" evidence="10">
    <location>
        <begin position="670"/>
        <end position="698"/>
    </location>
</feature>
<feature type="domain" description="C2H2-type" evidence="10">
    <location>
        <begin position="1027"/>
        <end position="1055"/>
    </location>
</feature>
<evidence type="ECO:0000313" key="12">
    <source>
        <dbReference type="Proteomes" id="UP000198287"/>
    </source>
</evidence>
<dbReference type="OMA" id="MVIRHEN"/>
<dbReference type="PRINTS" id="PR00081">
    <property type="entry name" value="GDHRDH"/>
</dbReference>
<feature type="domain" description="C2H2-type" evidence="10">
    <location>
        <begin position="847"/>
        <end position="875"/>
    </location>
</feature>
<dbReference type="PROSITE" id="PS50157">
    <property type="entry name" value="ZINC_FINGER_C2H2_2"/>
    <property type="match status" value="12"/>
</dbReference>
<name>A0A226EUS0_FOLCA</name>
<evidence type="ECO:0000256" key="2">
    <source>
        <dbReference type="ARBA" id="ARBA00022723"/>
    </source>
</evidence>
<keyword evidence="2" id="KW-0479">Metal-binding</keyword>
<feature type="domain" description="C2H2-type" evidence="10">
    <location>
        <begin position="910"/>
        <end position="937"/>
    </location>
</feature>
<dbReference type="InterPro" id="IPR002347">
    <property type="entry name" value="SDR_fam"/>
</dbReference>
<dbReference type="Pfam" id="PF00096">
    <property type="entry name" value="zf-C2H2"/>
    <property type="match status" value="5"/>
</dbReference>
<dbReference type="PANTHER" id="PTHR24394:SF29">
    <property type="entry name" value="MYONEURIN"/>
    <property type="match status" value="1"/>
</dbReference>
<dbReference type="Gene3D" id="3.30.160.60">
    <property type="entry name" value="Classic Zinc Finger"/>
    <property type="match status" value="10"/>
</dbReference>
<protein>
    <recommendedName>
        <fullName evidence="7">Zinc finger protein 865</fullName>
    </recommendedName>
</protein>
<dbReference type="GO" id="GO:0048598">
    <property type="term" value="P:embryonic morphogenesis"/>
    <property type="evidence" value="ECO:0007669"/>
    <property type="project" value="UniProtKB-ARBA"/>
</dbReference>
<dbReference type="InterPro" id="IPR013087">
    <property type="entry name" value="Znf_C2H2_type"/>
</dbReference>
<evidence type="ECO:0000256" key="6">
    <source>
        <dbReference type="ARBA" id="ARBA00023242"/>
    </source>
</evidence>
<dbReference type="Pfam" id="PF00106">
    <property type="entry name" value="adh_short"/>
    <property type="match status" value="1"/>
</dbReference>
<dbReference type="InterPro" id="IPR036291">
    <property type="entry name" value="NAD(P)-bd_dom_sf"/>
</dbReference>
<feature type="domain" description="C2H2-type" evidence="10">
    <location>
        <begin position="1056"/>
        <end position="1084"/>
    </location>
</feature>
<comment type="caution">
    <text evidence="11">The sequence shown here is derived from an EMBL/GenBank/DDBJ whole genome shotgun (WGS) entry which is preliminary data.</text>
</comment>
<dbReference type="GO" id="GO:0008270">
    <property type="term" value="F:zinc ion binding"/>
    <property type="evidence" value="ECO:0007669"/>
    <property type="project" value="UniProtKB-KW"/>
</dbReference>